<dbReference type="OrthoDB" id="4763081at2759"/>
<protein>
    <submittedName>
        <fullName evidence="1">Uncharacterized protein</fullName>
    </submittedName>
</protein>
<dbReference type="AlphaFoldDB" id="A0A8K0TCP2"/>
<sequence length="546" mass="62054">MPRRGDDREIGHCKLHDHCGLCGFTFYPIDHVAALILVSSETNGNTIYKALDASLIPVGLGHLFGGTYFCRGFCQHCLRLPETATVHVDCYNLYLRLATLPERLARLYRVATSKLPWREYAARPLETPRNVQSIISKAAGFLCFDSLEHLPYEIKAEICKYLGTGVLERLDVVQRIIHDMPAGTGEWLSVPVAHVQYWQRGATPVVQMRNAMISPRRLVIDSQGIRIIESSEAPSRSSRPGTELFVVASPADSKCEFRYGICRLVGFGAKPCVWKEKPRVWNMPNPPRLEDCNSNFSSDRIPDYLGAIDLSVCFGITFFNEYNRTIRIHAHTRSQPTAEQTFRQMGQIVRYSMSWIYVPLSPADTPTAYEVTSYCDVDGRTRYGLVNHCFRTSLAGDFTVGPWYEHNKATVYNISRRSTLIHDLVDPRDCYRPYQLSRIYPQSAECADFSPAAPHSPPPIKKACFSSARLGSIRRAWIYRCEERHVCKGLIIDYMSGGTAGSRELRRWCGSHRVLRRFSPHLLFSRHCISWQANLPMCRNQGQSQD</sequence>
<gene>
    <name evidence="1" type="ORF">B0T11DRAFT_104910</name>
</gene>
<dbReference type="EMBL" id="JAGPXD010000004">
    <property type="protein sequence ID" value="KAH7358509.1"/>
    <property type="molecule type" value="Genomic_DNA"/>
</dbReference>
<organism evidence="1 2">
    <name type="scientific">Plectosphaerella cucumerina</name>
    <dbReference type="NCBI Taxonomy" id="40658"/>
    <lineage>
        <taxon>Eukaryota</taxon>
        <taxon>Fungi</taxon>
        <taxon>Dikarya</taxon>
        <taxon>Ascomycota</taxon>
        <taxon>Pezizomycotina</taxon>
        <taxon>Sordariomycetes</taxon>
        <taxon>Hypocreomycetidae</taxon>
        <taxon>Glomerellales</taxon>
        <taxon>Plectosphaerellaceae</taxon>
        <taxon>Plectosphaerella</taxon>
    </lineage>
</organism>
<comment type="caution">
    <text evidence="1">The sequence shown here is derived from an EMBL/GenBank/DDBJ whole genome shotgun (WGS) entry which is preliminary data.</text>
</comment>
<dbReference type="Proteomes" id="UP000813385">
    <property type="component" value="Unassembled WGS sequence"/>
</dbReference>
<evidence type="ECO:0000313" key="1">
    <source>
        <dbReference type="EMBL" id="KAH7358509.1"/>
    </source>
</evidence>
<name>A0A8K0TCP2_9PEZI</name>
<proteinExistence type="predicted"/>
<accession>A0A8K0TCP2</accession>
<keyword evidence="2" id="KW-1185">Reference proteome</keyword>
<reference evidence="1" key="1">
    <citation type="journal article" date="2021" name="Nat. Commun.">
        <title>Genetic determinants of endophytism in the Arabidopsis root mycobiome.</title>
        <authorList>
            <person name="Mesny F."/>
            <person name="Miyauchi S."/>
            <person name="Thiergart T."/>
            <person name="Pickel B."/>
            <person name="Atanasova L."/>
            <person name="Karlsson M."/>
            <person name="Huettel B."/>
            <person name="Barry K.W."/>
            <person name="Haridas S."/>
            <person name="Chen C."/>
            <person name="Bauer D."/>
            <person name="Andreopoulos W."/>
            <person name="Pangilinan J."/>
            <person name="LaButti K."/>
            <person name="Riley R."/>
            <person name="Lipzen A."/>
            <person name="Clum A."/>
            <person name="Drula E."/>
            <person name="Henrissat B."/>
            <person name="Kohler A."/>
            <person name="Grigoriev I.V."/>
            <person name="Martin F.M."/>
            <person name="Hacquard S."/>
        </authorList>
    </citation>
    <scope>NUCLEOTIDE SEQUENCE</scope>
    <source>
        <strain evidence="1">MPI-CAGE-AT-0016</strain>
    </source>
</reference>
<evidence type="ECO:0000313" key="2">
    <source>
        <dbReference type="Proteomes" id="UP000813385"/>
    </source>
</evidence>